<name>A0A1G7GYV3_9BACT</name>
<sequence>MSSDNSVRSCDARDGGGKTSLSVSKEIIPETSSPQTQAMQDGNNCDPRTEELDRIVHSDTFSKSPRLAALLKHICERTWAGHVDELSEQQIGIHFFHRPPGFNAGEDAIVRGSARHLRKRLDLYYGTEGKHNPGRILVPKGGYVARFEDATSTSEPNISERDTTESHPIQILQKAGKRFWLWTAIPLLAVAIVGFFLWQHNRQAQAERDYGSLLLWKTLFQGNRRTVIVAGDAALNLYTAYTHQPVPLLVYMEQRYQNDPAIQAISPEGPGLLSRVNAATMADLKLTSELVRIPYRLNLPTSDKDVEVRYARDVNQGDLQGANLILLGTSTFNPWSSIYDSNLDFHLDRGYEHYTFQVVNRAPRNGEAAIITKNDAQALTTVALTDTPSGNEHVLLLGGSTMGSVYAAEHFLFTQRMWQPILNAATINGKLHGFEVVLRSDFVKDEVSNTTVVAYHIH</sequence>
<feature type="compositionally biased region" description="Polar residues" evidence="1">
    <location>
        <begin position="30"/>
        <end position="43"/>
    </location>
</feature>
<evidence type="ECO:0000256" key="1">
    <source>
        <dbReference type="SAM" id="MobiDB-lite"/>
    </source>
</evidence>
<accession>A0A1G7GYV3</accession>
<organism evidence="3 4">
    <name type="scientific">Terriglobus roseus</name>
    <dbReference type="NCBI Taxonomy" id="392734"/>
    <lineage>
        <taxon>Bacteria</taxon>
        <taxon>Pseudomonadati</taxon>
        <taxon>Acidobacteriota</taxon>
        <taxon>Terriglobia</taxon>
        <taxon>Terriglobales</taxon>
        <taxon>Acidobacteriaceae</taxon>
        <taxon>Terriglobus</taxon>
    </lineage>
</organism>
<dbReference type="EMBL" id="LT629690">
    <property type="protein sequence ID" value="SDE93109.1"/>
    <property type="molecule type" value="Genomic_DNA"/>
</dbReference>
<keyword evidence="4" id="KW-1185">Reference proteome</keyword>
<evidence type="ECO:0000313" key="3">
    <source>
        <dbReference type="EMBL" id="SDE93109.1"/>
    </source>
</evidence>
<protein>
    <submittedName>
        <fullName evidence="3">Uncharacterized protein</fullName>
    </submittedName>
</protein>
<reference evidence="3 4" key="1">
    <citation type="submission" date="2016-10" db="EMBL/GenBank/DDBJ databases">
        <authorList>
            <person name="de Groot N.N."/>
        </authorList>
    </citation>
    <scope>NUCLEOTIDE SEQUENCE [LARGE SCALE GENOMIC DNA]</scope>
    <source>
        <strain evidence="3 4">GAS232</strain>
    </source>
</reference>
<evidence type="ECO:0000256" key="2">
    <source>
        <dbReference type="SAM" id="Phobius"/>
    </source>
</evidence>
<gene>
    <name evidence="3" type="ORF">SAMN05444167_0843</name>
</gene>
<keyword evidence="2" id="KW-1133">Transmembrane helix</keyword>
<evidence type="ECO:0000313" key="4">
    <source>
        <dbReference type="Proteomes" id="UP000182427"/>
    </source>
</evidence>
<dbReference type="AlphaFoldDB" id="A0A1G7GYV3"/>
<keyword evidence="2" id="KW-0812">Transmembrane</keyword>
<dbReference type="Proteomes" id="UP000182427">
    <property type="component" value="Chromosome I"/>
</dbReference>
<keyword evidence="2" id="KW-0472">Membrane</keyword>
<proteinExistence type="predicted"/>
<feature type="transmembrane region" description="Helical" evidence="2">
    <location>
        <begin position="179"/>
        <end position="198"/>
    </location>
</feature>
<feature type="region of interest" description="Disordered" evidence="1">
    <location>
        <begin position="1"/>
        <end position="48"/>
    </location>
</feature>